<accession>A0AAJ0HRG4</accession>
<keyword evidence="3" id="KW-1185">Reference proteome</keyword>
<proteinExistence type="predicted"/>
<organism evidence="2 3">
    <name type="scientific">Lasiosphaeria hispida</name>
    <dbReference type="NCBI Taxonomy" id="260671"/>
    <lineage>
        <taxon>Eukaryota</taxon>
        <taxon>Fungi</taxon>
        <taxon>Dikarya</taxon>
        <taxon>Ascomycota</taxon>
        <taxon>Pezizomycotina</taxon>
        <taxon>Sordariomycetes</taxon>
        <taxon>Sordariomycetidae</taxon>
        <taxon>Sordariales</taxon>
        <taxon>Lasiosphaeriaceae</taxon>
        <taxon>Lasiosphaeria</taxon>
    </lineage>
</organism>
<dbReference type="SUPFAM" id="SSF54695">
    <property type="entry name" value="POZ domain"/>
    <property type="match status" value="1"/>
</dbReference>
<dbReference type="PANTHER" id="PTHR47843">
    <property type="entry name" value="BTB DOMAIN-CONTAINING PROTEIN-RELATED"/>
    <property type="match status" value="1"/>
</dbReference>
<dbReference type="InterPro" id="IPR011333">
    <property type="entry name" value="SKP1/BTB/POZ_sf"/>
</dbReference>
<reference evidence="2" key="2">
    <citation type="submission" date="2023-06" db="EMBL/GenBank/DDBJ databases">
        <authorList>
            <consortium name="Lawrence Berkeley National Laboratory"/>
            <person name="Haridas S."/>
            <person name="Hensen N."/>
            <person name="Bonometti L."/>
            <person name="Westerberg I."/>
            <person name="Brannstrom I.O."/>
            <person name="Guillou S."/>
            <person name="Cros-Aarteil S."/>
            <person name="Calhoun S."/>
            <person name="Kuo A."/>
            <person name="Mondo S."/>
            <person name="Pangilinan J."/>
            <person name="Riley R."/>
            <person name="Labutti K."/>
            <person name="Andreopoulos B."/>
            <person name="Lipzen A."/>
            <person name="Chen C."/>
            <person name="Yanf M."/>
            <person name="Daum C."/>
            <person name="Ng V."/>
            <person name="Clum A."/>
            <person name="Steindorff A."/>
            <person name="Ohm R."/>
            <person name="Martin F."/>
            <person name="Silar P."/>
            <person name="Natvig D."/>
            <person name="Lalanne C."/>
            <person name="Gautier V."/>
            <person name="Ament-Velasquez S.L."/>
            <person name="Kruys A."/>
            <person name="Hutchinson M.I."/>
            <person name="Powell A.J."/>
            <person name="Barry K."/>
            <person name="Miller A.N."/>
            <person name="Grigoriev I.V."/>
            <person name="Debuchy R."/>
            <person name="Gladieux P."/>
            <person name="Thoren M.H."/>
            <person name="Johannesson H."/>
        </authorList>
    </citation>
    <scope>NUCLEOTIDE SEQUENCE</scope>
    <source>
        <strain evidence="2">CBS 955.72</strain>
    </source>
</reference>
<reference evidence="2" key="1">
    <citation type="journal article" date="2023" name="Mol. Phylogenet. Evol.">
        <title>Genome-scale phylogeny and comparative genomics of the fungal order Sordariales.</title>
        <authorList>
            <person name="Hensen N."/>
            <person name="Bonometti L."/>
            <person name="Westerberg I."/>
            <person name="Brannstrom I.O."/>
            <person name="Guillou S."/>
            <person name="Cros-Aarteil S."/>
            <person name="Calhoun S."/>
            <person name="Haridas S."/>
            <person name="Kuo A."/>
            <person name="Mondo S."/>
            <person name="Pangilinan J."/>
            <person name="Riley R."/>
            <person name="LaButti K."/>
            <person name="Andreopoulos B."/>
            <person name="Lipzen A."/>
            <person name="Chen C."/>
            <person name="Yan M."/>
            <person name="Daum C."/>
            <person name="Ng V."/>
            <person name="Clum A."/>
            <person name="Steindorff A."/>
            <person name="Ohm R.A."/>
            <person name="Martin F."/>
            <person name="Silar P."/>
            <person name="Natvig D.O."/>
            <person name="Lalanne C."/>
            <person name="Gautier V."/>
            <person name="Ament-Velasquez S.L."/>
            <person name="Kruys A."/>
            <person name="Hutchinson M.I."/>
            <person name="Powell A.J."/>
            <person name="Barry K."/>
            <person name="Miller A.N."/>
            <person name="Grigoriev I.V."/>
            <person name="Debuchy R."/>
            <person name="Gladieux P."/>
            <person name="Hiltunen Thoren M."/>
            <person name="Johannesson H."/>
        </authorList>
    </citation>
    <scope>NUCLEOTIDE SEQUENCE</scope>
    <source>
        <strain evidence="2">CBS 955.72</strain>
    </source>
</reference>
<dbReference type="PROSITE" id="PS50097">
    <property type="entry name" value="BTB"/>
    <property type="match status" value="1"/>
</dbReference>
<dbReference type="Gene3D" id="3.30.710.10">
    <property type="entry name" value="Potassium Channel Kv1.1, Chain A"/>
    <property type="match status" value="1"/>
</dbReference>
<dbReference type="Proteomes" id="UP001275084">
    <property type="component" value="Unassembled WGS sequence"/>
</dbReference>
<gene>
    <name evidence="2" type="ORF">B0T25DRAFT_515483</name>
</gene>
<evidence type="ECO:0000259" key="1">
    <source>
        <dbReference type="PROSITE" id="PS50097"/>
    </source>
</evidence>
<evidence type="ECO:0000313" key="2">
    <source>
        <dbReference type="EMBL" id="KAK3360104.1"/>
    </source>
</evidence>
<protein>
    <recommendedName>
        <fullName evidence="1">BTB domain-containing protein</fullName>
    </recommendedName>
</protein>
<dbReference type="CDD" id="cd18186">
    <property type="entry name" value="BTB_POZ_ZBTB_KLHL-like"/>
    <property type="match status" value="1"/>
</dbReference>
<dbReference type="EMBL" id="JAUIQD010000002">
    <property type="protein sequence ID" value="KAK3360104.1"/>
    <property type="molecule type" value="Genomic_DNA"/>
</dbReference>
<dbReference type="InterPro" id="IPR000210">
    <property type="entry name" value="BTB/POZ_dom"/>
</dbReference>
<sequence length="275" mass="32403">MFDEACPLHIGSLSPDEVDLCSNPRDRINITVGICPESQAFLIHADLLCHFSDYFKAALHGGRFLEALTREFHIPEVDPVSFARWVDWLYSCAVCKWWPIYDRNHVCADEDVWCSSAAEEAFILGDRFQSLRYCQFALGHFIQHVHLVEAEELRYLFWAVAGRRGMNRFIRGWLAWLRYKGLDQAEDWGTGSCSRLFRGIGGWTCLDPRRYPVIHWYEGCGKNRSVRCKHFRLLVRPQRKLWFEGTSITDYYPYTQQVYSTPSWARRLYRRLKSR</sequence>
<feature type="domain" description="BTB" evidence="1">
    <location>
        <begin position="26"/>
        <end position="91"/>
    </location>
</feature>
<comment type="caution">
    <text evidence="2">The sequence shown here is derived from an EMBL/GenBank/DDBJ whole genome shotgun (WGS) entry which is preliminary data.</text>
</comment>
<dbReference type="AlphaFoldDB" id="A0AAJ0HRG4"/>
<name>A0AAJ0HRG4_9PEZI</name>
<dbReference type="PANTHER" id="PTHR47843:SF2">
    <property type="entry name" value="BTB DOMAIN-CONTAINING PROTEIN"/>
    <property type="match status" value="1"/>
</dbReference>
<evidence type="ECO:0000313" key="3">
    <source>
        <dbReference type="Proteomes" id="UP001275084"/>
    </source>
</evidence>